<comment type="subcellular location">
    <subcellularLocation>
        <location evidence="1">Cell membrane</location>
        <topology evidence="1">Multi-pass membrane protein</topology>
    </subcellularLocation>
</comment>
<evidence type="ECO:0000256" key="1">
    <source>
        <dbReference type="ARBA" id="ARBA00004651"/>
    </source>
</evidence>
<evidence type="ECO:0008006" key="11">
    <source>
        <dbReference type="Google" id="ProtNLM"/>
    </source>
</evidence>
<feature type="transmembrane region" description="Helical" evidence="8">
    <location>
        <begin position="326"/>
        <end position="350"/>
    </location>
</feature>
<reference evidence="9" key="1">
    <citation type="submission" date="2023-02" db="EMBL/GenBank/DDBJ databases">
        <authorList>
            <person name="Palmer J.M."/>
        </authorList>
    </citation>
    <scope>NUCLEOTIDE SEQUENCE</scope>
    <source>
        <strain evidence="9">FW57</strain>
    </source>
</reference>
<gene>
    <name evidence="9" type="ORF">NEMBOFW57_006293</name>
</gene>
<evidence type="ECO:0000256" key="6">
    <source>
        <dbReference type="ARBA" id="ARBA00022989"/>
    </source>
</evidence>
<evidence type="ECO:0000313" key="9">
    <source>
        <dbReference type="EMBL" id="KAG7289916.1"/>
    </source>
</evidence>
<feature type="transmembrane region" description="Helical" evidence="8">
    <location>
        <begin position="265"/>
        <end position="288"/>
    </location>
</feature>
<evidence type="ECO:0000256" key="5">
    <source>
        <dbReference type="ARBA" id="ARBA00022692"/>
    </source>
</evidence>
<dbReference type="Pfam" id="PF03595">
    <property type="entry name" value="SLAC1"/>
    <property type="match status" value="2"/>
</dbReference>
<feature type="transmembrane region" description="Helical" evidence="8">
    <location>
        <begin position="208"/>
        <end position="228"/>
    </location>
</feature>
<dbReference type="GO" id="GO:0000319">
    <property type="term" value="F:sulfite transmembrane transporter activity"/>
    <property type="evidence" value="ECO:0007669"/>
    <property type="project" value="TreeGrafter"/>
</dbReference>
<feature type="transmembrane region" description="Helical" evidence="8">
    <location>
        <begin position="53"/>
        <end position="76"/>
    </location>
</feature>
<keyword evidence="7 8" id="KW-0472">Membrane</keyword>
<dbReference type="InterPro" id="IPR038665">
    <property type="entry name" value="Voltage-dep_anion_channel_sf"/>
</dbReference>
<keyword evidence="10" id="KW-1185">Reference proteome</keyword>
<organism evidence="9 10">
    <name type="scientific">Staphylotrichum longicolle</name>
    <dbReference type="NCBI Taxonomy" id="669026"/>
    <lineage>
        <taxon>Eukaryota</taxon>
        <taxon>Fungi</taxon>
        <taxon>Dikarya</taxon>
        <taxon>Ascomycota</taxon>
        <taxon>Pezizomycotina</taxon>
        <taxon>Sordariomycetes</taxon>
        <taxon>Sordariomycetidae</taxon>
        <taxon>Sordariales</taxon>
        <taxon>Chaetomiaceae</taxon>
        <taxon>Staphylotrichum</taxon>
    </lineage>
</organism>
<dbReference type="AlphaFoldDB" id="A0AAD4EYG5"/>
<dbReference type="Proteomes" id="UP001197093">
    <property type="component" value="Unassembled WGS sequence"/>
</dbReference>
<comment type="similarity">
    <text evidence="2">Belongs to the tellurite-resistance/dicarboxylate transporter (TDT) family.</text>
</comment>
<keyword evidence="6 8" id="KW-1133">Transmembrane helix</keyword>
<protein>
    <recommendedName>
        <fullName evidence="11">Voltage-dependent anion channel</fullName>
    </recommendedName>
</protein>
<evidence type="ECO:0000256" key="7">
    <source>
        <dbReference type="ARBA" id="ARBA00023136"/>
    </source>
</evidence>
<dbReference type="PANTHER" id="PTHR31686:SF3">
    <property type="entry name" value="ACID TRANSPORT PROTEIN, PUTATIVE (AFU_ORTHOLOGUE AFUA_4G09410)-RELATED"/>
    <property type="match status" value="1"/>
</dbReference>
<sequence>MHTRRARRFLSTLIQSCTPVWFTPPTALASLALSLRLLPLARIDFPALTPLSTAFYLASLALFVPVSALFLLRLVLYPRETRRATVYERDTSGLELGYISSWPKCFVLLVSFGGFAVSEGKVGTGGAADGLALAVGMLAWLRRPEGEGGVGDGVGSGIGLFSPGLAGPMVVFSFCATGAAWFLATLDYGVLMHELVLVMGWPPPEHTGLVFALIGPLGQCASAVLLLAEAARRGDGGVALDGGDLVHSKVVTGLAAMAPLEVVCVLLALFTVGMAVVWLLLGIFTILYRMSRRELTWNPSWNGMVAPVSSLAYASILLSMELDSPFFRYVACVVIIACVLMVVVNLGFTIRLAVTAKSRREFTATGGKN</sequence>
<evidence type="ECO:0000256" key="8">
    <source>
        <dbReference type="SAM" id="Phobius"/>
    </source>
</evidence>
<feature type="transmembrane region" description="Helical" evidence="8">
    <location>
        <begin position="180"/>
        <end position="201"/>
    </location>
</feature>
<evidence type="ECO:0000313" key="10">
    <source>
        <dbReference type="Proteomes" id="UP001197093"/>
    </source>
</evidence>
<keyword evidence="5 8" id="KW-0812">Transmembrane</keyword>
<dbReference type="EMBL" id="JAHCVI010000002">
    <property type="protein sequence ID" value="KAG7289916.1"/>
    <property type="molecule type" value="Genomic_DNA"/>
</dbReference>
<name>A0AAD4EYG5_9PEZI</name>
<dbReference type="InterPro" id="IPR051629">
    <property type="entry name" value="Sulfite_efflux_TDT"/>
</dbReference>
<keyword evidence="3" id="KW-0813">Transport</keyword>
<evidence type="ECO:0000256" key="3">
    <source>
        <dbReference type="ARBA" id="ARBA00022448"/>
    </source>
</evidence>
<keyword evidence="4" id="KW-1003">Cell membrane</keyword>
<dbReference type="GO" id="GO:0005886">
    <property type="term" value="C:plasma membrane"/>
    <property type="evidence" value="ECO:0007669"/>
    <property type="project" value="UniProtKB-SubCell"/>
</dbReference>
<accession>A0AAD4EYG5</accession>
<evidence type="ECO:0000256" key="2">
    <source>
        <dbReference type="ARBA" id="ARBA00008566"/>
    </source>
</evidence>
<proteinExistence type="inferred from homology"/>
<dbReference type="PANTHER" id="PTHR31686">
    <property type="match status" value="1"/>
</dbReference>
<dbReference type="Gene3D" id="1.50.10.150">
    <property type="entry name" value="Voltage-dependent anion channel"/>
    <property type="match status" value="1"/>
</dbReference>
<comment type="caution">
    <text evidence="9">The sequence shown here is derived from an EMBL/GenBank/DDBJ whole genome shotgun (WGS) entry which is preliminary data.</text>
</comment>
<evidence type="ECO:0000256" key="4">
    <source>
        <dbReference type="ARBA" id="ARBA00022475"/>
    </source>
</evidence>
<dbReference type="InterPro" id="IPR004695">
    <property type="entry name" value="SLAC1/Mae1/Ssu1/TehA"/>
</dbReference>